<dbReference type="Pfam" id="PF00383">
    <property type="entry name" value="dCMP_cyt_deam_1"/>
    <property type="match status" value="1"/>
</dbReference>
<dbReference type="InterPro" id="IPR002125">
    <property type="entry name" value="CMP_dCMP_dom"/>
</dbReference>
<evidence type="ECO:0000256" key="5">
    <source>
        <dbReference type="ARBA" id="ARBA00022833"/>
    </source>
</evidence>
<dbReference type="PANTHER" id="PTHR11086:SF18">
    <property type="entry name" value="DEOXYCYTIDYLATE DEAMINASE"/>
    <property type="match status" value="1"/>
</dbReference>
<evidence type="ECO:0000256" key="3">
    <source>
        <dbReference type="ARBA" id="ARBA00022723"/>
    </source>
</evidence>
<comment type="similarity">
    <text evidence="2">Belongs to the cytidine and deoxycytidylate deaminase family.</text>
</comment>
<feature type="binding site" evidence="7">
    <location>
        <position position="116"/>
    </location>
    <ligand>
        <name>Zn(2+)</name>
        <dbReference type="ChEBI" id="CHEBI:29105"/>
        <note>catalytic</note>
    </ligand>
</feature>
<keyword evidence="3 7" id="KW-0479">Metal-binding</keyword>
<dbReference type="InParanoid" id="A0A7G1G6A9"/>
<reference evidence="9 10" key="1">
    <citation type="submission" date="2018-06" db="EMBL/GenBank/DDBJ databases">
        <title>Genome sequencing of Oceanotoga sp. sy52.</title>
        <authorList>
            <person name="Mori K."/>
        </authorList>
    </citation>
    <scope>NUCLEOTIDE SEQUENCE [LARGE SCALE GENOMIC DNA]</scope>
    <source>
        <strain evidence="10">sy52</strain>
    </source>
</reference>
<dbReference type="GO" id="GO:0006220">
    <property type="term" value="P:pyrimidine nucleotide metabolic process"/>
    <property type="evidence" value="ECO:0007669"/>
    <property type="project" value="InterPro"/>
</dbReference>
<dbReference type="PROSITE" id="PS00903">
    <property type="entry name" value="CYT_DCMP_DEAMINASES_1"/>
    <property type="match status" value="1"/>
</dbReference>
<dbReference type="InterPro" id="IPR015517">
    <property type="entry name" value="dCMP_deaminase-rel"/>
</dbReference>
<gene>
    <name evidence="9" type="ORF">OSSY52_21120</name>
</gene>
<dbReference type="RefSeq" id="WP_190614831.1">
    <property type="nucleotide sequence ID" value="NZ_AP018712.1"/>
</dbReference>
<feature type="binding site" evidence="7">
    <location>
        <position position="84"/>
    </location>
    <ligand>
        <name>Zn(2+)</name>
        <dbReference type="ChEBI" id="CHEBI:29105"/>
        <note>catalytic</note>
    </ligand>
</feature>
<evidence type="ECO:0000256" key="7">
    <source>
        <dbReference type="PIRSR" id="PIRSR006019-2"/>
    </source>
</evidence>
<evidence type="ECO:0000256" key="2">
    <source>
        <dbReference type="ARBA" id="ARBA00006576"/>
    </source>
</evidence>
<dbReference type="SUPFAM" id="SSF53927">
    <property type="entry name" value="Cytidine deaminase-like"/>
    <property type="match status" value="1"/>
</dbReference>
<sequence length="155" mass="17606">MDKINKWDTIYMNMTRELAKGSHCTRVKVGAMIVKDGRIISTGINGTPKGYKNCDDVFNSVKIKELGDKYYEKHHDFSEKYEIHAEQNALLFLARNGGAGIEGSTIYVTHSPCIHCAKMIANSGIKRVIFYNLYDRNQDGIEFLKELGLEVKQLK</sequence>
<accession>A0A7G1G6A9</accession>
<evidence type="ECO:0000259" key="8">
    <source>
        <dbReference type="PROSITE" id="PS51747"/>
    </source>
</evidence>
<dbReference type="PROSITE" id="PS51747">
    <property type="entry name" value="CYT_DCMP_DEAMINASES_2"/>
    <property type="match status" value="1"/>
</dbReference>
<keyword evidence="10" id="KW-1185">Reference proteome</keyword>
<dbReference type="PANTHER" id="PTHR11086">
    <property type="entry name" value="DEOXYCYTIDYLATE DEAMINASE-RELATED"/>
    <property type="match status" value="1"/>
</dbReference>
<feature type="active site" description="Proton donor" evidence="6">
    <location>
        <position position="86"/>
    </location>
</feature>
<evidence type="ECO:0000256" key="6">
    <source>
        <dbReference type="PIRSR" id="PIRSR006019-1"/>
    </source>
</evidence>
<dbReference type="InterPro" id="IPR016193">
    <property type="entry name" value="Cytidine_deaminase-like"/>
</dbReference>
<dbReference type="KEGG" id="ocy:OSSY52_21120"/>
<evidence type="ECO:0000256" key="1">
    <source>
        <dbReference type="ARBA" id="ARBA00001947"/>
    </source>
</evidence>
<dbReference type="PIRSF" id="PIRSF006019">
    <property type="entry name" value="dCMP_deaminase"/>
    <property type="match status" value="1"/>
</dbReference>
<dbReference type="FunCoup" id="A0A7G1G6A9">
    <property type="interactions" value="137"/>
</dbReference>
<evidence type="ECO:0000256" key="4">
    <source>
        <dbReference type="ARBA" id="ARBA00022801"/>
    </source>
</evidence>
<dbReference type="CDD" id="cd01286">
    <property type="entry name" value="deoxycytidylate_deaminase"/>
    <property type="match status" value="1"/>
</dbReference>
<keyword evidence="4" id="KW-0378">Hydrolase</keyword>
<dbReference type="GO" id="GO:0004132">
    <property type="term" value="F:dCMP deaminase activity"/>
    <property type="evidence" value="ECO:0007669"/>
    <property type="project" value="InterPro"/>
</dbReference>
<evidence type="ECO:0000313" key="10">
    <source>
        <dbReference type="Proteomes" id="UP000516361"/>
    </source>
</evidence>
<dbReference type="GO" id="GO:0008270">
    <property type="term" value="F:zinc ion binding"/>
    <property type="evidence" value="ECO:0007669"/>
    <property type="project" value="InterPro"/>
</dbReference>
<feature type="domain" description="CMP/dCMP-type deaminase" evidence="8">
    <location>
        <begin position="6"/>
        <end position="144"/>
    </location>
</feature>
<dbReference type="Proteomes" id="UP000516361">
    <property type="component" value="Chromosome"/>
</dbReference>
<dbReference type="EMBL" id="AP018712">
    <property type="protein sequence ID" value="BBE31971.1"/>
    <property type="molecule type" value="Genomic_DNA"/>
</dbReference>
<dbReference type="InterPro" id="IPR016192">
    <property type="entry name" value="APOBEC/CMP_deaminase_Zn-bd"/>
</dbReference>
<organism evidence="9 10">
    <name type="scientific">Tepiditoga spiralis</name>
    <dbReference type="NCBI Taxonomy" id="2108365"/>
    <lineage>
        <taxon>Bacteria</taxon>
        <taxon>Thermotogati</taxon>
        <taxon>Thermotogota</taxon>
        <taxon>Thermotogae</taxon>
        <taxon>Petrotogales</taxon>
        <taxon>Petrotogaceae</taxon>
        <taxon>Tepiditoga</taxon>
    </lineage>
</organism>
<dbReference type="InterPro" id="IPR016473">
    <property type="entry name" value="dCMP_deaminase"/>
</dbReference>
<feature type="binding site" evidence="7">
    <location>
        <position position="113"/>
    </location>
    <ligand>
        <name>Zn(2+)</name>
        <dbReference type="ChEBI" id="CHEBI:29105"/>
        <note>catalytic</note>
    </ligand>
</feature>
<proteinExistence type="inferred from homology"/>
<dbReference type="Gene3D" id="3.40.140.10">
    <property type="entry name" value="Cytidine Deaminase, domain 2"/>
    <property type="match status" value="1"/>
</dbReference>
<protein>
    <submittedName>
        <fullName evidence="9">dCMP deaminase</fullName>
    </submittedName>
</protein>
<dbReference type="AlphaFoldDB" id="A0A7G1G6A9"/>
<comment type="cofactor">
    <cofactor evidence="1 7">
        <name>Zn(2+)</name>
        <dbReference type="ChEBI" id="CHEBI:29105"/>
    </cofactor>
</comment>
<name>A0A7G1G6A9_9BACT</name>
<dbReference type="GO" id="GO:0005737">
    <property type="term" value="C:cytoplasm"/>
    <property type="evidence" value="ECO:0007669"/>
    <property type="project" value="TreeGrafter"/>
</dbReference>
<keyword evidence="5 7" id="KW-0862">Zinc</keyword>
<dbReference type="InterPro" id="IPR035105">
    <property type="entry name" value="Deoxycytidylate_deaminase_dom"/>
</dbReference>
<evidence type="ECO:0000313" key="9">
    <source>
        <dbReference type="EMBL" id="BBE31971.1"/>
    </source>
</evidence>